<keyword evidence="4 10" id="KW-1133">Transmembrane helix</keyword>
<comment type="similarity">
    <text evidence="7">Belongs to the YfgM family.</text>
</comment>
<dbReference type="InterPro" id="IPR011990">
    <property type="entry name" value="TPR-like_helical_dom_sf"/>
</dbReference>
<dbReference type="GO" id="GO:0005886">
    <property type="term" value="C:plasma membrane"/>
    <property type="evidence" value="ECO:0007669"/>
    <property type="project" value="UniProtKB-SubCell"/>
</dbReference>
<evidence type="ECO:0000313" key="12">
    <source>
        <dbReference type="EMBL" id="QQG66814.1"/>
    </source>
</evidence>
<dbReference type="InterPro" id="IPR019734">
    <property type="entry name" value="TPR_rpt"/>
</dbReference>
<dbReference type="PANTHER" id="PTHR38035:SF1">
    <property type="entry name" value="ANCILLARY SECYEG TRANSLOCON SUBUNIT"/>
    <property type="match status" value="1"/>
</dbReference>
<accession>A0A7T5VF97</accession>
<dbReference type="InterPro" id="IPR018704">
    <property type="entry name" value="SecYEG/CpoB_TPR"/>
</dbReference>
<keyword evidence="3 10" id="KW-0812">Transmembrane</keyword>
<feature type="transmembrane region" description="Helical" evidence="10">
    <location>
        <begin position="44"/>
        <end position="64"/>
    </location>
</feature>
<keyword evidence="5 10" id="KW-0472">Membrane</keyword>
<evidence type="ECO:0000256" key="1">
    <source>
        <dbReference type="ARBA" id="ARBA00004401"/>
    </source>
</evidence>
<feature type="repeat" description="TPR" evidence="9">
    <location>
        <begin position="176"/>
        <end position="209"/>
    </location>
</feature>
<proteinExistence type="inferred from homology"/>
<keyword evidence="13" id="KW-1185">Reference proteome</keyword>
<dbReference type="RefSeq" id="WP_199263100.1">
    <property type="nucleotide sequence ID" value="NZ_CP054140.1"/>
</dbReference>
<keyword evidence="2" id="KW-1003">Cell membrane</keyword>
<dbReference type="KEGG" id="dog:HP555_13550"/>
<dbReference type="Pfam" id="PF09976">
    <property type="entry name" value="TPR_21"/>
    <property type="match status" value="1"/>
</dbReference>
<evidence type="ECO:0000256" key="5">
    <source>
        <dbReference type="ARBA" id="ARBA00023136"/>
    </source>
</evidence>
<dbReference type="SUPFAM" id="SSF48452">
    <property type="entry name" value="TPR-like"/>
    <property type="match status" value="1"/>
</dbReference>
<feature type="domain" description="Ancillary SecYEG translocon subunit/Cell division coordinator CpoB TPR" evidence="11">
    <location>
        <begin position="36"/>
        <end position="230"/>
    </location>
</feature>
<organism evidence="12 13">
    <name type="scientific">Desulfobulbus oligotrophicus</name>
    <dbReference type="NCBI Taxonomy" id="1909699"/>
    <lineage>
        <taxon>Bacteria</taxon>
        <taxon>Pseudomonadati</taxon>
        <taxon>Thermodesulfobacteriota</taxon>
        <taxon>Desulfobulbia</taxon>
        <taxon>Desulfobulbales</taxon>
        <taxon>Desulfobulbaceae</taxon>
        <taxon>Desulfobulbus</taxon>
    </lineage>
</organism>
<dbReference type="PROSITE" id="PS50005">
    <property type="entry name" value="TPR"/>
    <property type="match status" value="1"/>
</dbReference>
<dbReference type="Gene3D" id="1.25.40.10">
    <property type="entry name" value="Tetratricopeptide repeat domain"/>
    <property type="match status" value="1"/>
</dbReference>
<comment type="subcellular location">
    <subcellularLocation>
        <location evidence="1">Cell membrane</location>
        <topology evidence="1">Single-pass type II membrane protein</topology>
    </subcellularLocation>
</comment>
<evidence type="ECO:0000256" key="2">
    <source>
        <dbReference type="ARBA" id="ARBA00022475"/>
    </source>
</evidence>
<dbReference type="PANTHER" id="PTHR38035">
    <property type="entry name" value="UPF0070 PROTEIN YFGM"/>
    <property type="match status" value="1"/>
</dbReference>
<evidence type="ECO:0000259" key="11">
    <source>
        <dbReference type="Pfam" id="PF09976"/>
    </source>
</evidence>
<evidence type="ECO:0000256" key="4">
    <source>
        <dbReference type="ARBA" id="ARBA00022989"/>
    </source>
</evidence>
<evidence type="ECO:0000256" key="6">
    <source>
        <dbReference type="ARBA" id="ARBA00023186"/>
    </source>
</evidence>
<sequence>MAEQTTVNRDAVIKQQLLASEGLLEQFNLPPKVIAFIHRHQRTIWTVIVTAVVVFVAVSGYTTYRELRETRGASALDAALIAQQDRKPLLEKVTQDYGGTAADRWAKIELATLYAQEGQRGKAIETLEVLQSELRPDMSLKPLVLSRLAGLCEMEGQVDKAVQLYTQLSGNEWFAAEAYRALGRLYEQTDKKEEAVAMYGKYLELSEFQAGQGKVDPIREMVQSRLGQLQK</sequence>
<name>A0A7T5VF97_9BACT</name>
<evidence type="ECO:0000256" key="7">
    <source>
        <dbReference type="ARBA" id="ARBA00024197"/>
    </source>
</evidence>
<dbReference type="Proteomes" id="UP000596092">
    <property type="component" value="Chromosome"/>
</dbReference>
<evidence type="ECO:0000256" key="9">
    <source>
        <dbReference type="PROSITE-ProRule" id="PRU00339"/>
    </source>
</evidence>
<reference evidence="12 13" key="1">
    <citation type="submission" date="2020-05" db="EMBL/GenBank/DDBJ databases">
        <title>Complete genome of Desulfobulbus oligotrophicus.</title>
        <authorList>
            <person name="Podar M."/>
        </authorList>
    </citation>
    <scope>NUCLEOTIDE SEQUENCE [LARGE SCALE GENOMIC DNA]</scope>
    <source>
        <strain evidence="12 13">Prop6</strain>
    </source>
</reference>
<evidence type="ECO:0000256" key="3">
    <source>
        <dbReference type="ARBA" id="ARBA00022692"/>
    </source>
</evidence>
<gene>
    <name evidence="12" type="ORF">HP555_13550</name>
</gene>
<keyword evidence="9" id="KW-0802">TPR repeat</keyword>
<evidence type="ECO:0000256" key="10">
    <source>
        <dbReference type="SAM" id="Phobius"/>
    </source>
</evidence>
<keyword evidence="6" id="KW-0143">Chaperone</keyword>
<dbReference type="GO" id="GO:0044877">
    <property type="term" value="F:protein-containing complex binding"/>
    <property type="evidence" value="ECO:0007669"/>
    <property type="project" value="InterPro"/>
</dbReference>
<dbReference type="InterPro" id="IPR026039">
    <property type="entry name" value="YfgM"/>
</dbReference>
<protein>
    <recommendedName>
        <fullName evidence="8">Ancillary SecYEG translocon subunit</fullName>
    </recommendedName>
</protein>
<dbReference type="EMBL" id="CP054140">
    <property type="protein sequence ID" value="QQG66814.1"/>
    <property type="molecule type" value="Genomic_DNA"/>
</dbReference>
<evidence type="ECO:0000313" key="13">
    <source>
        <dbReference type="Proteomes" id="UP000596092"/>
    </source>
</evidence>
<evidence type="ECO:0000256" key="8">
    <source>
        <dbReference type="ARBA" id="ARBA00024235"/>
    </source>
</evidence>
<dbReference type="AlphaFoldDB" id="A0A7T5VF97"/>